<name>A0A848HPC4_9BURK</name>
<evidence type="ECO:0000313" key="3">
    <source>
        <dbReference type="Proteomes" id="UP000583752"/>
    </source>
</evidence>
<evidence type="ECO:0000313" key="2">
    <source>
        <dbReference type="EMBL" id="NML62857.1"/>
    </source>
</evidence>
<dbReference type="AlphaFoldDB" id="A0A848HPC4"/>
<keyword evidence="3" id="KW-1185">Reference proteome</keyword>
<organism evidence="2 3">
    <name type="scientific">Massilia polaris</name>
    <dbReference type="NCBI Taxonomy" id="2728846"/>
    <lineage>
        <taxon>Bacteria</taxon>
        <taxon>Pseudomonadati</taxon>
        <taxon>Pseudomonadota</taxon>
        <taxon>Betaproteobacteria</taxon>
        <taxon>Burkholderiales</taxon>
        <taxon>Oxalobacteraceae</taxon>
        <taxon>Telluria group</taxon>
        <taxon>Massilia</taxon>
    </lineage>
</organism>
<feature type="signal peptide" evidence="1">
    <location>
        <begin position="1"/>
        <end position="16"/>
    </location>
</feature>
<feature type="chain" id="PRO_5032687151" evidence="1">
    <location>
        <begin position="17"/>
        <end position="137"/>
    </location>
</feature>
<proteinExistence type="predicted"/>
<reference evidence="2 3" key="1">
    <citation type="submission" date="2020-04" db="EMBL/GenBank/DDBJ databases">
        <title>Massilia sp. RP-1-19 isolated from soil.</title>
        <authorList>
            <person name="Dahal R.H."/>
        </authorList>
    </citation>
    <scope>NUCLEOTIDE SEQUENCE [LARGE SCALE GENOMIC DNA]</scope>
    <source>
        <strain evidence="2 3">RP-1-19</strain>
    </source>
</reference>
<protein>
    <submittedName>
        <fullName evidence="2">Uncharacterized protein</fullName>
    </submittedName>
</protein>
<dbReference type="Proteomes" id="UP000583752">
    <property type="component" value="Unassembled WGS sequence"/>
</dbReference>
<gene>
    <name evidence="2" type="ORF">HHL21_17590</name>
</gene>
<evidence type="ECO:0000256" key="1">
    <source>
        <dbReference type="SAM" id="SignalP"/>
    </source>
</evidence>
<keyword evidence="1" id="KW-0732">Signal</keyword>
<sequence>MKLLIALLLASGPALADDAAFFRCRDISDDSKRLACYDAVRQPTAVQKREVQEQAFGLTPKRPELATIQSVIPGSFEGWEGDQRIRLANGQVWQVVDDSNGAVTGKDLTATVARGAMGAMYMEIEGSRKSPRVKRVK</sequence>
<dbReference type="RefSeq" id="WP_169468276.1">
    <property type="nucleotide sequence ID" value="NZ_JABBGG010000011.1"/>
</dbReference>
<comment type="caution">
    <text evidence="2">The sequence shown here is derived from an EMBL/GenBank/DDBJ whole genome shotgun (WGS) entry which is preliminary data.</text>
</comment>
<accession>A0A848HPC4</accession>
<dbReference type="EMBL" id="JABBGG010000011">
    <property type="protein sequence ID" value="NML62857.1"/>
    <property type="molecule type" value="Genomic_DNA"/>
</dbReference>